<dbReference type="PANTHER" id="PTHR42973">
    <property type="entry name" value="BINDING OXIDOREDUCTASE, PUTATIVE (AFU_ORTHOLOGUE AFUA_1G17690)-RELATED"/>
    <property type="match status" value="1"/>
</dbReference>
<sequence>MGAVEFGRRTFIQATGLVTFGAWAHGPDRDWDRLRRALTGRLVRPGDDGYDTVRRPFNTVYAHRRPAAVALCADESDVARCLDFAATHDVPVAARSGGHSYAGYSVPENGLVIDLAALNGVDVDERGDARIGPGARMIDVYEGLGGVGRLLPAGTCPTVGVGGLTLGGGISVVARKYGLTCDRLLSARVVTPDGVTRHTDAQTEPDLFWALRGGGGGNFGVVTSFTFDTEPARDLVVFLLRFPADAGVDVLGAWQEWMLGTPDEMWTACEVVAGSPPTAGVIGCWAGEERGLPPLLDRLTAKVAPTSRQVLPMDYLTTMRYFAGCLPQCAPTTGAPFVASSRMLHRPVDPARAVGLMEGRRAGWVQFDSFGGEIARVRPDATAFPHRDAIASAQAYVGVGDVSEAEARRTVADVRDGLGHNTGYVNYIDPDMPEWRTAYYGRNLARLRRVARRYDPDHVLAFPQSVVPS</sequence>
<name>A0ABW3QND3_9PSEU</name>
<dbReference type="Pfam" id="PF01565">
    <property type="entry name" value="FAD_binding_4"/>
    <property type="match status" value="1"/>
</dbReference>
<dbReference type="PANTHER" id="PTHR42973:SF39">
    <property type="entry name" value="FAD-BINDING PCMH-TYPE DOMAIN-CONTAINING PROTEIN"/>
    <property type="match status" value="1"/>
</dbReference>
<dbReference type="InterPro" id="IPR016167">
    <property type="entry name" value="FAD-bd_PCMH_sub1"/>
</dbReference>
<dbReference type="PROSITE" id="PS51387">
    <property type="entry name" value="FAD_PCMH"/>
    <property type="match status" value="1"/>
</dbReference>
<dbReference type="InterPro" id="IPR016166">
    <property type="entry name" value="FAD-bd_PCMH"/>
</dbReference>
<gene>
    <name evidence="7" type="ORF">ACFQ3T_00930</name>
</gene>
<evidence type="ECO:0000256" key="2">
    <source>
        <dbReference type="ARBA" id="ARBA00005466"/>
    </source>
</evidence>
<feature type="domain" description="FAD-binding PCMH-type" evidence="6">
    <location>
        <begin position="62"/>
        <end position="232"/>
    </location>
</feature>
<comment type="cofactor">
    <cofactor evidence="1">
        <name>FAD</name>
        <dbReference type="ChEBI" id="CHEBI:57692"/>
    </cofactor>
</comment>
<keyword evidence="8" id="KW-1185">Reference proteome</keyword>
<dbReference type="SUPFAM" id="SSF56176">
    <property type="entry name" value="FAD-binding/transporter-associated domain-like"/>
    <property type="match status" value="1"/>
</dbReference>
<evidence type="ECO:0000313" key="7">
    <source>
        <dbReference type="EMBL" id="MFD1145681.1"/>
    </source>
</evidence>
<dbReference type="Pfam" id="PF08031">
    <property type="entry name" value="BBE"/>
    <property type="match status" value="1"/>
</dbReference>
<dbReference type="InterPro" id="IPR050416">
    <property type="entry name" value="FAD-linked_Oxidoreductase"/>
</dbReference>
<evidence type="ECO:0000256" key="4">
    <source>
        <dbReference type="ARBA" id="ARBA00022827"/>
    </source>
</evidence>
<evidence type="ECO:0000256" key="3">
    <source>
        <dbReference type="ARBA" id="ARBA00022630"/>
    </source>
</evidence>
<dbReference type="InterPro" id="IPR006094">
    <property type="entry name" value="Oxid_FAD_bind_N"/>
</dbReference>
<evidence type="ECO:0000256" key="5">
    <source>
        <dbReference type="ARBA" id="ARBA00023002"/>
    </source>
</evidence>
<dbReference type="RefSeq" id="WP_380718641.1">
    <property type="nucleotide sequence ID" value="NZ_JBHTLK010000002.1"/>
</dbReference>
<comment type="caution">
    <text evidence="7">The sequence shown here is derived from an EMBL/GenBank/DDBJ whole genome shotgun (WGS) entry which is preliminary data.</text>
</comment>
<keyword evidence="3" id="KW-0285">Flavoprotein</keyword>
<dbReference type="InterPro" id="IPR012951">
    <property type="entry name" value="BBE"/>
</dbReference>
<dbReference type="InterPro" id="IPR016169">
    <property type="entry name" value="FAD-bd_PCMH_sub2"/>
</dbReference>
<dbReference type="Proteomes" id="UP001597168">
    <property type="component" value="Unassembled WGS sequence"/>
</dbReference>
<protein>
    <submittedName>
        <fullName evidence="7">FAD-binding protein</fullName>
    </submittedName>
</protein>
<keyword evidence="5" id="KW-0560">Oxidoreductase</keyword>
<accession>A0ABW3QND3</accession>
<evidence type="ECO:0000313" key="8">
    <source>
        <dbReference type="Proteomes" id="UP001597168"/>
    </source>
</evidence>
<dbReference type="InterPro" id="IPR036318">
    <property type="entry name" value="FAD-bd_PCMH-like_sf"/>
</dbReference>
<dbReference type="Gene3D" id="3.40.462.20">
    <property type="match status" value="1"/>
</dbReference>
<proteinExistence type="inferred from homology"/>
<dbReference type="PROSITE" id="PS00862">
    <property type="entry name" value="OX2_COVAL_FAD"/>
    <property type="match status" value="1"/>
</dbReference>
<evidence type="ECO:0000256" key="1">
    <source>
        <dbReference type="ARBA" id="ARBA00001974"/>
    </source>
</evidence>
<dbReference type="Gene3D" id="3.30.465.10">
    <property type="match status" value="1"/>
</dbReference>
<evidence type="ECO:0000259" key="6">
    <source>
        <dbReference type="PROSITE" id="PS51387"/>
    </source>
</evidence>
<reference evidence="8" key="1">
    <citation type="journal article" date="2019" name="Int. J. Syst. Evol. Microbiol.">
        <title>The Global Catalogue of Microorganisms (GCM) 10K type strain sequencing project: providing services to taxonomists for standard genome sequencing and annotation.</title>
        <authorList>
            <consortium name="The Broad Institute Genomics Platform"/>
            <consortium name="The Broad Institute Genome Sequencing Center for Infectious Disease"/>
            <person name="Wu L."/>
            <person name="Ma J."/>
        </authorList>
    </citation>
    <scope>NUCLEOTIDE SEQUENCE [LARGE SCALE GENOMIC DNA]</scope>
    <source>
        <strain evidence="8">CCUG 60214</strain>
    </source>
</reference>
<organism evidence="7 8">
    <name type="scientific">Saccharothrix hoggarensis</name>
    <dbReference type="NCBI Taxonomy" id="913853"/>
    <lineage>
        <taxon>Bacteria</taxon>
        <taxon>Bacillati</taxon>
        <taxon>Actinomycetota</taxon>
        <taxon>Actinomycetes</taxon>
        <taxon>Pseudonocardiales</taxon>
        <taxon>Pseudonocardiaceae</taxon>
        <taxon>Saccharothrix</taxon>
    </lineage>
</organism>
<dbReference type="Gene3D" id="3.30.43.10">
    <property type="entry name" value="Uridine Diphospho-n-acetylenolpyruvylglucosamine Reductase, domain 2"/>
    <property type="match status" value="1"/>
</dbReference>
<comment type="similarity">
    <text evidence="2">Belongs to the oxygen-dependent FAD-linked oxidoreductase family.</text>
</comment>
<keyword evidence="4" id="KW-0274">FAD</keyword>
<dbReference type="InterPro" id="IPR006093">
    <property type="entry name" value="Oxy_OxRdtase_FAD_BS"/>
</dbReference>
<dbReference type="EMBL" id="JBHTLK010000002">
    <property type="protein sequence ID" value="MFD1145681.1"/>
    <property type="molecule type" value="Genomic_DNA"/>
</dbReference>